<evidence type="ECO:0000259" key="13">
    <source>
        <dbReference type="PROSITE" id="PS50850"/>
    </source>
</evidence>
<accession>A0AAD7TQQ8</accession>
<dbReference type="InterPro" id="IPR011701">
    <property type="entry name" value="MFS"/>
</dbReference>
<feature type="transmembrane region" description="Helical" evidence="12">
    <location>
        <begin position="147"/>
        <end position="165"/>
    </location>
</feature>
<dbReference type="GO" id="GO:0046872">
    <property type="term" value="F:metal ion binding"/>
    <property type="evidence" value="ECO:0007669"/>
    <property type="project" value="UniProtKB-KW"/>
</dbReference>
<dbReference type="SUPFAM" id="SSF51905">
    <property type="entry name" value="FAD/NAD(P)-binding domain"/>
    <property type="match status" value="1"/>
</dbReference>
<keyword evidence="12" id="KW-0812">Transmembrane</keyword>
<dbReference type="PRINTS" id="PR00368">
    <property type="entry name" value="FADPNR"/>
</dbReference>
<keyword evidence="10" id="KW-0411">Iron-sulfur</keyword>
<feature type="transmembrane region" description="Helical" evidence="12">
    <location>
        <begin position="247"/>
        <end position="269"/>
    </location>
</feature>
<dbReference type="GO" id="GO:0051537">
    <property type="term" value="F:2 iron, 2 sulfur cluster binding"/>
    <property type="evidence" value="ECO:0007669"/>
    <property type="project" value="UniProtKB-KW"/>
</dbReference>
<dbReference type="Proteomes" id="UP001215151">
    <property type="component" value="Unassembled WGS sequence"/>
</dbReference>
<dbReference type="AlphaFoldDB" id="A0AAD7TQQ8"/>
<dbReference type="Pfam" id="PF07992">
    <property type="entry name" value="Pyr_redox_2"/>
    <property type="match status" value="1"/>
</dbReference>
<dbReference type="EMBL" id="JAPEVG010000255">
    <property type="protein sequence ID" value="KAJ8472545.1"/>
    <property type="molecule type" value="Genomic_DNA"/>
</dbReference>
<dbReference type="InterPro" id="IPR016156">
    <property type="entry name" value="FAD/NAD-linked_Rdtase_dimer_sf"/>
</dbReference>
<dbReference type="Gene3D" id="3.30.390.30">
    <property type="match status" value="1"/>
</dbReference>
<evidence type="ECO:0000256" key="5">
    <source>
        <dbReference type="ARBA" id="ARBA00022714"/>
    </source>
</evidence>
<feature type="domain" description="Major facilitator superfamily (MFS) profile" evidence="13">
    <location>
        <begin position="74"/>
        <end position="535"/>
    </location>
</feature>
<dbReference type="InterPro" id="IPR017941">
    <property type="entry name" value="Rieske_2Fe-2S"/>
</dbReference>
<evidence type="ECO:0000256" key="10">
    <source>
        <dbReference type="ARBA" id="ARBA00023014"/>
    </source>
</evidence>
<dbReference type="SUPFAM" id="SSF103473">
    <property type="entry name" value="MFS general substrate transporter"/>
    <property type="match status" value="1"/>
</dbReference>
<evidence type="ECO:0000256" key="6">
    <source>
        <dbReference type="ARBA" id="ARBA00022723"/>
    </source>
</evidence>
<keyword evidence="16" id="KW-1185">Reference proteome</keyword>
<dbReference type="GO" id="GO:0016020">
    <property type="term" value="C:membrane"/>
    <property type="evidence" value="ECO:0007669"/>
    <property type="project" value="UniProtKB-SubCell"/>
</dbReference>
<evidence type="ECO:0000313" key="16">
    <source>
        <dbReference type="Proteomes" id="UP001215151"/>
    </source>
</evidence>
<dbReference type="Pfam" id="PF14759">
    <property type="entry name" value="Reductase_C"/>
    <property type="match status" value="1"/>
</dbReference>
<keyword evidence="5" id="KW-0001">2Fe-2S</keyword>
<evidence type="ECO:0000256" key="11">
    <source>
        <dbReference type="SAM" id="MobiDB-lite"/>
    </source>
</evidence>
<keyword evidence="8" id="KW-0560">Oxidoreductase</keyword>
<comment type="similarity">
    <text evidence="3">Belongs to the FAD-dependent oxidoreductase family.</text>
</comment>
<dbReference type="PANTHER" id="PTHR43557:SF2">
    <property type="entry name" value="RIESKE DOMAIN-CONTAINING PROTEIN-RELATED"/>
    <property type="match status" value="1"/>
</dbReference>
<keyword evidence="7" id="KW-0274">FAD</keyword>
<dbReference type="Gene3D" id="2.102.10.10">
    <property type="entry name" value="Rieske [2Fe-2S] iron-sulphur domain"/>
    <property type="match status" value="1"/>
</dbReference>
<feature type="transmembrane region" description="Helical" evidence="12">
    <location>
        <begin position="360"/>
        <end position="385"/>
    </location>
</feature>
<evidence type="ECO:0000256" key="4">
    <source>
        <dbReference type="ARBA" id="ARBA00022630"/>
    </source>
</evidence>
<dbReference type="PANTHER" id="PTHR43557">
    <property type="entry name" value="APOPTOSIS-INDUCING FACTOR 1"/>
    <property type="match status" value="1"/>
</dbReference>
<protein>
    <recommendedName>
        <fullName evidence="17">Rieske domain-containing protein</fullName>
    </recommendedName>
</protein>
<dbReference type="InterPro" id="IPR050446">
    <property type="entry name" value="FAD-oxidoreductase/Apoptosis"/>
</dbReference>
<keyword evidence="4" id="KW-0285">Flavoprotein</keyword>
<keyword evidence="9" id="KW-0408">Iron</keyword>
<dbReference type="PROSITE" id="PS50850">
    <property type="entry name" value="MFS"/>
    <property type="match status" value="1"/>
</dbReference>
<evidence type="ECO:0000259" key="14">
    <source>
        <dbReference type="PROSITE" id="PS51296"/>
    </source>
</evidence>
<evidence type="ECO:0008006" key="17">
    <source>
        <dbReference type="Google" id="ProtNLM"/>
    </source>
</evidence>
<dbReference type="SUPFAM" id="SSF50022">
    <property type="entry name" value="ISP domain"/>
    <property type="match status" value="1"/>
</dbReference>
<name>A0AAD7TQQ8_9APHY</name>
<dbReference type="Gene3D" id="3.50.50.60">
    <property type="entry name" value="FAD/NAD(P)-binding domain"/>
    <property type="match status" value="2"/>
</dbReference>
<proteinExistence type="inferred from homology"/>
<dbReference type="GO" id="GO:0005737">
    <property type="term" value="C:cytoplasm"/>
    <property type="evidence" value="ECO:0007669"/>
    <property type="project" value="TreeGrafter"/>
</dbReference>
<comment type="cofactor">
    <cofactor evidence="1">
        <name>FAD</name>
        <dbReference type="ChEBI" id="CHEBI:57692"/>
    </cofactor>
</comment>
<comment type="subcellular location">
    <subcellularLocation>
        <location evidence="2">Membrane</location>
        <topology evidence="2">Multi-pass membrane protein</topology>
    </subcellularLocation>
</comment>
<feature type="region of interest" description="Disordered" evidence="11">
    <location>
        <begin position="1"/>
        <end position="62"/>
    </location>
</feature>
<dbReference type="InterPro" id="IPR020846">
    <property type="entry name" value="MFS_dom"/>
</dbReference>
<keyword evidence="6" id="KW-0479">Metal-binding</keyword>
<keyword evidence="12" id="KW-0472">Membrane</keyword>
<dbReference type="InterPro" id="IPR036259">
    <property type="entry name" value="MFS_trans_sf"/>
</dbReference>
<evidence type="ECO:0000256" key="7">
    <source>
        <dbReference type="ARBA" id="ARBA00022827"/>
    </source>
</evidence>
<sequence length="1128" mass="121174">MGKSVLQSESPPTPMDNIGAIEHTPNVTPPPAPIRQDQILRADGHNIGEPPSSSPDVPEQSVEAVKETPLPKLQLFILLYLQLAEPITSTVIYPFVNQLVRQTGVTGGDERKTGYFAGLVESCFYAVEAICVLQWGRASDRIGRKPVLLGGLLGLTLSMIGFGLSRQYWAVILSRCAEGALNGNIGVTKSMMAEITDHTNRARGFAFMPMIWSLGSTLGPVIGGIFAAPATRWPGFRGSTFWTTYPYFLPCIIVACISISAFLFALVGLKETLHRVPDGKAERNLPPLADTERVSRDLGITQQPHAQIVEEARPTPPEAIPAAAETKEEIKTEARADVQAVDAYMDDKPIGLRTILVPRVLYPILNYGFLALTDQSVIVLVPLMYSTSIDLGGLGFSSFTIGVIQGIGGFGSKRLYGCSFAMYFVVYALFPLLSFVVKREGKVGTAAWALVVLQWVAYVGTFMTWGCVFIYISDAAPNQKALGITNGLAQTTASTVRAIAPSFASSLFSATLERHLAAGMLVYWIISHLLSRRPPPTLSPFTQLIALRRMSQKTITVLDASELKDGEMKEVPFEDGKVLLSRLGDKIHATSAFCTHYGAPLVKGVLTADGRVVCPWHGACFNVCTGDIEDAPAPMALHSFKAEIVGGKINVTADPANTTSANKSRQPRLLATGSSVASAQGKGVVIVGGGSGAFNCIESLREHGYNGPITVLSKERYAPIDRYAISVYPPSPERLGLNVVDKRTKLSKALVTDPSKLEWRSLADLRSKYGVDFRSGVEVSGIDIASKEVVIGESQERVPYETLVLASGGVPRRLPIEGKDLANVLTLRGVEDAKKIDAAVKEGKRLVVIGSSFISMELVVAVTSRKLASIDVIGQEEFPFELVLGKEVGAGLKKFHESKGVKFHMQSKVDKIIPSESDPSQAGAVVVTSSTGQTTTLPADVVVMGVGVAPATEYLKGSKGFEQVVDKGGAVHVDEYLRVKGIDNVYAIGDIAMYPQPGTGEPRRIEHWNVAGNHGRAVGKSIAEGKGQPFVKVPVFWSAQGQQLRYCGVGAGYDDVIIDGNPEEMKFLAYYAKEGKIVAMASMQRDPAVMKGSELLRLGLMPSAAEIKAGKDILSVDLSSVNARPKVA</sequence>
<evidence type="ECO:0000256" key="12">
    <source>
        <dbReference type="SAM" id="Phobius"/>
    </source>
</evidence>
<dbReference type="CDD" id="cd03478">
    <property type="entry name" value="Rieske_AIFL_N"/>
    <property type="match status" value="1"/>
</dbReference>
<dbReference type="Gene3D" id="1.20.1250.20">
    <property type="entry name" value="MFS general substrate transporter like domains"/>
    <property type="match status" value="1"/>
</dbReference>
<evidence type="ECO:0000256" key="3">
    <source>
        <dbReference type="ARBA" id="ARBA00006442"/>
    </source>
</evidence>
<feature type="transmembrane region" description="Helical" evidence="12">
    <location>
        <begin position="415"/>
        <end position="436"/>
    </location>
</feature>
<dbReference type="InterPro" id="IPR023753">
    <property type="entry name" value="FAD/NAD-binding_dom"/>
</dbReference>
<dbReference type="Pfam" id="PF07690">
    <property type="entry name" value="MFS_1"/>
    <property type="match status" value="1"/>
</dbReference>
<evidence type="ECO:0000256" key="9">
    <source>
        <dbReference type="ARBA" id="ARBA00023004"/>
    </source>
</evidence>
<comment type="caution">
    <text evidence="15">The sequence shown here is derived from an EMBL/GenBank/DDBJ whole genome shotgun (WGS) entry which is preliminary data.</text>
</comment>
<dbReference type="InterPro" id="IPR036188">
    <property type="entry name" value="FAD/NAD-bd_sf"/>
</dbReference>
<dbReference type="SUPFAM" id="SSF55424">
    <property type="entry name" value="FAD/NAD-linked reductases, dimerisation (C-terminal) domain"/>
    <property type="match status" value="1"/>
</dbReference>
<dbReference type="PROSITE" id="PS51296">
    <property type="entry name" value="RIESKE"/>
    <property type="match status" value="1"/>
</dbReference>
<feature type="transmembrane region" description="Helical" evidence="12">
    <location>
        <begin position="116"/>
        <end position="135"/>
    </location>
</feature>
<keyword evidence="12" id="KW-1133">Transmembrane helix</keyword>
<evidence type="ECO:0000313" key="15">
    <source>
        <dbReference type="EMBL" id="KAJ8472545.1"/>
    </source>
</evidence>
<dbReference type="PRINTS" id="PR00411">
    <property type="entry name" value="PNDRDTASEI"/>
</dbReference>
<organism evidence="15 16">
    <name type="scientific">Trametes cubensis</name>
    <dbReference type="NCBI Taxonomy" id="1111947"/>
    <lineage>
        <taxon>Eukaryota</taxon>
        <taxon>Fungi</taxon>
        <taxon>Dikarya</taxon>
        <taxon>Basidiomycota</taxon>
        <taxon>Agaricomycotina</taxon>
        <taxon>Agaricomycetes</taxon>
        <taxon>Polyporales</taxon>
        <taxon>Polyporaceae</taxon>
        <taxon>Trametes</taxon>
    </lineage>
</organism>
<gene>
    <name evidence="15" type="ORF">ONZ51_g8443</name>
</gene>
<feature type="transmembrane region" description="Helical" evidence="12">
    <location>
        <begin position="205"/>
        <end position="227"/>
    </location>
</feature>
<feature type="domain" description="Rieske" evidence="14">
    <location>
        <begin position="555"/>
        <end position="651"/>
    </location>
</feature>
<evidence type="ECO:0000256" key="8">
    <source>
        <dbReference type="ARBA" id="ARBA00023002"/>
    </source>
</evidence>
<feature type="transmembrane region" description="Helical" evidence="12">
    <location>
        <begin position="448"/>
        <end position="472"/>
    </location>
</feature>
<dbReference type="InterPro" id="IPR036922">
    <property type="entry name" value="Rieske_2Fe-2S_sf"/>
</dbReference>
<dbReference type="GO" id="GO:0022857">
    <property type="term" value="F:transmembrane transporter activity"/>
    <property type="evidence" value="ECO:0007669"/>
    <property type="project" value="InterPro"/>
</dbReference>
<dbReference type="Pfam" id="PF00355">
    <property type="entry name" value="Rieske"/>
    <property type="match status" value="1"/>
</dbReference>
<dbReference type="InterPro" id="IPR028202">
    <property type="entry name" value="Reductase_C"/>
</dbReference>
<evidence type="ECO:0000256" key="1">
    <source>
        <dbReference type="ARBA" id="ARBA00001974"/>
    </source>
</evidence>
<evidence type="ECO:0000256" key="2">
    <source>
        <dbReference type="ARBA" id="ARBA00004141"/>
    </source>
</evidence>
<reference evidence="15" key="1">
    <citation type="submission" date="2022-11" db="EMBL/GenBank/DDBJ databases">
        <title>Genome Sequence of Cubamyces cubensis.</title>
        <authorList>
            <person name="Buettner E."/>
        </authorList>
    </citation>
    <scope>NUCLEOTIDE SEQUENCE</scope>
    <source>
        <strain evidence="15">MPL-01</strain>
    </source>
</reference>
<dbReference type="GO" id="GO:0016651">
    <property type="term" value="F:oxidoreductase activity, acting on NAD(P)H"/>
    <property type="evidence" value="ECO:0007669"/>
    <property type="project" value="TreeGrafter"/>
</dbReference>
<feature type="compositionally biased region" description="Polar residues" evidence="11">
    <location>
        <begin position="1"/>
        <end position="10"/>
    </location>
</feature>